<comment type="subunit">
    <text evidence="9">Forms a ring-shaped head-to-tail homodimer around DNA.</text>
</comment>
<evidence type="ECO:0000259" key="10">
    <source>
        <dbReference type="Pfam" id="PF00712"/>
    </source>
</evidence>
<evidence type="ECO:0000256" key="9">
    <source>
        <dbReference type="PIRNR" id="PIRNR000804"/>
    </source>
</evidence>
<dbReference type="Proteomes" id="UP000627538">
    <property type="component" value="Unassembled WGS sequence"/>
</dbReference>
<evidence type="ECO:0000259" key="12">
    <source>
        <dbReference type="Pfam" id="PF02768"/>
    </source>
</evidence>
<dbReference type="GO" id="GO:0005737">
    <property type="term" value="C:cytoplasm"/>
    <property type="evidence" value="ECO:0007669"/>
    <property type="project" value="UniProtKB-SubCell"/>
</dbReference>
<dbReference type="InterPro" id="IPR022634">
    <property type="entry name" value="DNA_polIII_beta_N"/>
</dbReference>
<dbReference type="Pfam" id="PF02767">
    <property type="entry name" value="DNA_pol3_beta_2"/>
    <property type="match status" value="1"/>
</dbReference>
<dbReference type="AlphaFoldDB" id="A0A8I0KW34"/>
<evidence type="ECO:0000256" key="7">
    <source>
        <dbReference type="ARBA" id="ARBA00022932"/>
    </source>
</evidence>
<keyword evidence="14" id="KW-1185">Reference proteome</keyword>
<evidence type="ECO:0000313" key="14">
    <source>
        <dbReference type="Proteomes" id="UP000627538"/>
    </source>
</evidence>
<keyword evidence="7 9" id="KW-0239">DNA-directed DNA polymerase</keyword>
<dbReference type="PANTHER" id="PTHR30478">
    <property type="entry name" value="DNA POLYMERASE III SUBUNIT BETA"/>
    <property type="match status" value="1"/>
</dbReference>
<dbReference type="EMBL" id="JACRUO010000001">
    <property type="protein sequence ID" value="MBD3689589.1"/>
    <property type="molecule type" value="Genomic_DNA"/>
</dbReference>
<dbReference type="Gene3D" id="3.10.150.10">
    <property type="entry name" value="DNA Polymerase III, subunit A, domain 2"/>
    <property type="match status" value="3"/>
</dbReference>
<feature type="domain" description="DNA polymerase III beta sliding clamp central" evidence="11">
    <location>
        <begin position="129"/>
        <end position="245"/>
    </location>
</feature>
<evidence type="ECO:0000256" key="5">
    <source>
        <dbReference type="ARBA" id="ARBA00022695"/>
    </source>
</evidence>
<dbReference type="GO" id="GO:0009360">
    <property type="term" value="C:DNA polymerase III complex"/>
    <property type="evidence" value="ECO:0007669"/>
    <property type="project" value="InterPro"/>
</dbReference>
<keyword evidence="4 9" id="KW-0808">Transferase</keyword>
<organism evidence="13 14">
    <name type="scientific">Nanchangia anserum</name>
    <dbReference type="NCBI Taxonomy" id="2692125"/>
    <lineage>
        <taxon>Bacteria</taxon>
        <taxon>Bacillati</taxon>
        <taxon>Actinomycetota</taxon>
        <taxon>Actinomycetes</taxon>
        <taxon>Actinomycetales</taxon>
        <taxon>Actinomycetaceae</taxon>
        <taxon>Nanchangia</taxon>
    </lineage>
</organism>
<reference evidence="13 14" key="1">
    <citation type="submission" date="2020-08" db="EMBL/GenBank/DDBJ databases">
        <title>Winkia gen. nov., sp. nov., isolated from faeces of the Anser albifrons in China.</title>
        <authorList>
            <person name="Liu Q."/>
        </authorList>
    </citation>
    <scope>NUCLEOTIDE SEQUENCE [LARGE SCALE GENOMIC DNA]</scope>
    <source>
        <strain evidence="13 14">C62</strain>
    </source>
</reference>
<proteinExistence type="inferred from homology"/>
<comment type="similarity">
    <text evidence="2 9">Belongs to the beta sliding clamp family.</text>
</comment>
<dbReference type="GO" id="GO:0008408">
    <property type="term" value="F:3'-5' exonuclease activity"/>
    <property type="evidence" value="ECO:0007669"/>
    <property type="project" value="InterPro"/>
</dbReference>
<keyword evidence="6 9" id="KW-0235">DNA replication</keyword>
<protein>
    <recommendedName>
        <fullName evidence="9">Beta sliding clamp</fullName>
    </recommendedName>
</protein>
<evidence type="ECO:0000313" key="13">
    <source>
        <dbReference type="EMBL" id="MBD3689589.1"/>
    </source>
</evidence>
<dbReference type="RefSeq" id="WP_191071625.1">
    <property type="nucleotide sequence ID" value="NZ_CP060506.1"/>
</dbReference>
<gene>
    <name evidence="13" type="primary">dnaN</name>
    <name evidence="13" type="ORF">H8R10_05030</name>
</gene>
<dbReference type="GO" id="GO:0006271">
    <property type="term" value="P:DNA strand elongation involved in DNA replication"/>
    <property type="evidence" value="ECO:0007669"/>
    <property type="project" value="TreeGrafter"/>
</dbReference>
<evidence type="ECO:0000259" key="11">
    <source>
        <dbReference type="Pfam" id="PF02767"/>
    </source>
</evidence>
<dbReference type="Pfam" id="PF02768">
    <property type="entry name" value="DNA_pol3_beta_3"/>
    <property type="match status" value="1"/>
</dbReference>
<dbReference type="GO" id="GO:0003677">
    <property type="term" value="F:DNA binding"/>
    <property type="evidence" value="ECO:0007669"/>
    <property type="project" value="UniProtKB-UniRule"/>
</dbReference>
<comment type="function">
    <text evidence="9">Confers DNA tethering and processivity to DNA polymerases and other proteins. Acts as a clamp, forming a ring around DNA (a reaction catalyzed by the clamp-loading complex) which diffuses in an ATP-independent manner freely and bidirectionally along dsDNA. Initially characterized for its ability to contact the catalytic subunit of DNA polymerase III (Pol III), a complex, multichain enzyme responsible for most of the replicative synthesis in bacteria; Pol III exhibits 3'-5' exonuclease proofreading activity. The beta chain is required for initiation of replication as well as for processivity of DNA replication.</text>
</comment>
<evidence type="ECO:0000256" key="6">
    <source>
        <dbReference type="ARBA" id="ARBA00022705"/>
    </source>
</evidence>
<keyword evidence="5 9" id="KW-0548">Nucleotidyltransferase</keyword>
<dbReference type="InterPro" id="IPR022635">
    <property type="entry name" value="DNA_polIII_beta_C"/>
</dbReference>
<evidence type="ECO:0000256" key="1">
    <source>
        <dbReference type="ARBA" id="ARBA00004496"/>
    </source>
</evidence>
<evidence type="ECO:0000256" key="3">
    <source>
        <dbReference type="ARBA" id="ARBA00022490"/>
    </source>
</evidence>
<comment type="caution">
    <text evidence="13">The sequence shown here is derived from an EMBL/GenBank/DDBJ whole genome shotgun (WGS) entry which is preliminary data.</text>
</comment>
<dbReference type="GO" id="GO:0003887">
    <property type="term" value="F:DNA-directed DNA polymerase activity"/>
    <property type="evidence" value="ECO:0007669"/>
    <property type="project" value="UniProtKB-UniRule"/>
</dbReference>
<dbReference type="NCBIfam" id="TIGR00663">
    <property type="entry name" value="dnan"/>
    <property type="match status" value="1"/>
</dbReference>
<keyword evidence="3 9" id="KW-0963">Cytoplasm</keyword>
<dbReference type="CDD" id="cd00140">
    <property type="entry name" value="beta_clamp"/>
    <property type="match status" value="1"/>
</dbReference>
<comment type="subcellular location">
    <subcellularLocation>
        <location evidence="1 9">Cytoplasm</location>
    </subcellularLocation>
</comment>
<evidence type="ECO:0000256" key="2">
    <source>
        <dbReference type="ARBA" id="ARBA00010752"/>
    </source>
</evidence>
<evidence type="ECO:0000256" key="4">
    <source>
        <dbReference type="ARBA" id="ARBA00022679"/>
    </source>
</evidence>
<dbReference type="InterPro" id="IPR022637">
    <property type="entry name" value="DNA_polIII_beta_cen"/>
</dbReference>
<dbReference type="Pfam" id="PF00712">
    <property type="entry name" value="DNA_pol3_beta"/>
    <property type="match status" value="1"/>
</dbReference>
<dbReference type="SMART" id="SM00480">
    <property type="entry name" value="POL3Bc"/>
    <property type="match status" value="1"/>
</dbReference>
<sequence>MKFRVDRAALADAVTWTARTLPQRPAIAVLAGVRLVAEDGQLTLSSFDYEVSATSHVEADVDVPGEVLVSGRLLADICKSLPDQPVDVALDGAKVTIACGAAHFTLASMAMDSYPQLPTMPALIGHADSAKLAQAVSQVARAAARDDTLPLLTTIHLEFSGDQLTLMATDRYRLAVRTLEWQPEDPEISMTAIVKSKTLQDMTKSLNNAGDAAISLATADGAPKIIGMEQTGRRMTSQLTDGDYPPVAKLFPEVAEATAVIDRQELISAVSRVALVAERSAPVRLTFAGDQVELEAGRSDDAEASEKHGCAYRGEPIQSAFNPSYLLDGLTALNQPYARLSYTEGTKPVVITGQEAPGEDDSQEMRYLLMPIRFF</sequence>
<dbReference type="PANTHER" id="PTHR30478:SF0">
    <property type="entry name" value="BETA SLIDING CLAMP"/>
    <property type="match status" value="1"/>
</dbReference>
<feature type="domain" description="DNA polymerase III beta sliding clamp C-terminal" evidence="12">
    <location>
        <begin position="249"/>
        <end position="372"/>
    </location>
</feature>
<keyword evidence="8" id="KW-0238">DNA-binding</keyword>
<dbReference type="PIRSF" id="PIRSF000804">
    <property type="entry name" value="DNA_pol_III_b"/>
    <property type="match status" value="1"/>
</dbReference>
<dbReference type="InterPro" id="IPR046938">
    <property type="entry name" value="DNA_clamp_sf"/>
</dbReference>
<name>A0A8I0KW34_9ACTO</name>
<dbReference type="InterPro" id="IPR001001">
    <property type="entry name" value="DNA_polIII_beta"/>
</dbReference>
<dbReference type="SUPFAM" id="SSF55979">
    <property type="entry name" value="DNA clamp"/>
    <property type="match status" value="3"/>
</dbReference>
<accession>A0A8I0KW34</accession>
<feature type="domain" description="DNA polymerase III beta sliding clamp N-terminal" evidence="10">
    <location>
        <begin position="1"/>
        <end position="118"/>
    </location>
</feature>
<evidence type="ECO:0000256" key="8">
    <source>
        <dbReference type="ARBA" id="ARBA00023125"/>
    </source>
</evidence>